<keyword evidence="2" id="KW-1185">Reference proteome</keyword>
<protein>
    <submittedName>
        <fullName evidence="1">Uncharacterized protein</fullName>
    </submittedName>
</protein>
<evidence type="ECO:0000313" key="2">
    <source>
        <dbReference type="Proteomes" id="UP000827872"/>
    </source>
</evidence>
<proteinExistence type="predicted"/>
<evidence type="ECO:0000313" key="1">
    <source>
        <dbReference type="EMBL" id="KAH7999150.1"/>
    </source>
</evidence>
<organism evidence="1 2">
    <name type="scientific">Sphaerodactylus townsendi</name>
    <dbReference type="NCBI Taxonomy" id="933632"/>
    <lineage>
        <taxon>Eukaryota</taxon>
        <taxon>Metazoa</taxon>
        <taxon>Chordata</taxon>
        <taxon>Craniata</taxon>
        <taxon>Vertebrata</taxon>
        <taxon>Euteleostomi</taxon>
        <taxon>Lepidosauria</taxon>
        <taxon>Squamata</taxon>
        <taxon>Bifurcata</taxon>
        <taxon>Gekkota</taxon>
        <taxon>Sphaerodactylidae</taxon>
        <taxon>Sphaerodactylus</taxon>
    </lineage>
</organism>
<dbReference type="Proteomes" id="UP000827872">
    <property type="component" value="Linkage Group LG05"/>
</dbReference>
<comment type="caution">
    <text evidence="1">The sequence shown here is derived from an EMBL/GenBank/DDBJ whole genome shotgun (WGS) entry which is preliminary data.</text>
</comment>
<name>A0ACB8F322_9SAUR</name>
<reference evidence="1" key="1">
    <citation type="submission" date="2021-08" db="EMBL/GenBank/DDBJ databases">
        <title>The first chromosome-level gecko genome reveals the dynamic sex chromosomes of Neotropical dwarf geckos (Sphaerodactylidae: Sphaerodactylus).</title>
        <authorList>
            <person name="Pinto B.J."/>
            <person name="Keating S.E."/>
            <person name="Gamble T."/>
        </authorList>
    </citation>
    <scope>NUCLEOTIDE SEQUENCE</scope>
    <source>
        <strain evidence="1">TG3544</strain>
    </source>
</reference>
<sequence>MTSVPPPAPKGLRCHCWQKRGGGGFCERLPNRCSCVPTWAQEQVMGARQPRGKEGERWERRFTGNRGEGRAGMGGIGVIRLLLESSLVQIHFDRQQAKLPCRLIKIYWSEDGVTAMTEHESHRAGDPSMLESRVTSPYLR</sequence>
<dbReference type="EMBL" id="CM037618">
    <property type="protein sequence ID" value="KAH7999150.1"/>
    <property type="molecule type" value="Genomic_DNA"/>
</dbReference>
<accession>A0ACB8F322</accession>
<gene>
    <name evidence="1" type="ORF">K3G42_005731</name>
</gene>